<reference evidence="7 8" key="1">
    <citation type="submission" date="2019-02" db="EMBL/GenBank/DDBJ databases">
        <title>Dyella amyloliquefaciens sp. nov., isolated from forest soil.</title>
        <authorList>
            <person name="Gao Z.-H."/>
            <person name="Qiu L.-H."/>
        </authorList>
    </citation>
    <scope>NUCLEOTIDE SEQUENCE [LARGE SCALE GENOMIC DNA]</scope>
    <source>
        <strain evidence="7 8">KACC 12747</strain>
    </source>
</reference>
<proteinExistence type="predicted"/>
<dbReference type="RefSeq" id="WP_131152084.1">
    <property type="nucleotide sequence ID" value="NZ_SJTG01000004.1"/>
</dbReference>
<dbReference type="PANTHER" id="PTHR43283">
    <property type="entry name" value="BETA-LACTAMASE-RELATED"/>
    <property type="match status" value="1"/>
</dbReference>
<evidence type="ECO:0000256" key="2">
    <source>
        <dbReference type="ARBA" id="ARBA00022803"/>
    </source>
</evidence>
<dbReference type="PROSITE" id="PS50005">
    <property type="entry name" value="TPR"/>
    <property type="match status" value="1"/>
</dbReference>
<dbReference type="Pfam" id="PF07719">
    <property type="entry name" value="TPR_2"/>
    <property type="match status" value="1"/>
</dbReference>
<evidence type="ECO:0000259" key="6">
    <source>
        <dbReference type="Pfam" id="PF00144"/>
    </source>
</evidence>
<keyword evidence="1" id="KW-0677">Repeat</keyword>
<evidence type="ECO:0000256" key="5">
    <source>
        <dbReference type="SAM" id="SignalP"/>
    </source>
</evidence>
<evidence type="ECO:0000256" key="1">
    <source>
        <dbReference type="ARBA" id="ARBA00022737"/>
    </source>
</evidence>
<dbReference type="EMBL" id="SJTG01000004">
    <property type="protein sequence ID" value="TCI07973.1"/>
    <property type="molecule type" value="Genomic_DNA"/>
</dbReference>
<dbReference type="InterPro" id="IPR012338">
    <property type="entry name" value="Beta-lactam/transpept-like"/>
</dbReference>
<feature type="chain" id="PRO_5020529120" evidence="5">
    <location>
        <begin position="21"/>
        <end position="512"/>
    </location>
</feature>
<evidence type="ECO:0000256" key="4">
    <source>
        <dbReference type="SAM" id="MobiDB-lite"/>
    </source>
</evidence>
<dbReference type="InterPro" id="IPR011990">
    <property type="entry name" value="TPR-like_helical_dom_sf"/>
</dbReference>
<keyword evidence="8" id="KW-1185">Reference proteome</keyword>
<dbReference type="AlphaFoldDB" id="A0A4R0YQ79"/>
<gene>
    <name evidence="7" type="ORF">EZM97_25225</name>
</gene>
<comment type="caution">
    <text evidence="7">The sequence shown here is derived from an EMBL/GenBank/DDBJ whole genome shotgun (WGS) entry which is preliminary data.</text>
</comment>
<organism evidence="7 8">
    <name type="scientific">Dyella soli</name>
    <dbReference type="NCBI Taxonomy" id="522319"/>
    <lineage>
        <taxon>Bacteria</taxon>
        <taxon>Pseudomonadati</taxon>
        <taxon>Pseudomonadota</taxon>
        <taxon>Gammaproteobacteria</taxon>
        <taxon>Lysobacterales</taxon>
        <taxon>Rhodanobacteraceae</taxon>
        <taxon>Dyella</taxon>
    </lineage>
</organism>
<dbReference type="Proteomes" id="UP000291822">
    <property type="component" value="Unassembled WGS sequence"/>
</dbReference>
<protein>
    <submittedName>
        <fullName evidence="7">Tetratricopeptide repeat protein</fullName>
    </submittedName>
</protein>
<evidence type="ECO:0000313" key="8">
    <source>
        <dbReference type="Proteomes" id="UP000291822"/>
    </source>
</evidence>
<dbReference type="Gene3D" id="1.25.40.10">
    <property type="entry name" value="Tetratricopeptide repeat domain"/>
    <property type="match status" value="1"/>
</dbReference>
<feature type="signal peptide" evidence="5">
    <location>
        <begin position="1"/>
        <end position="20"/>
    </location>
</feature>
<evidence type="ECO:0000313" key="7">
    <source>
        <dbReference type="EMBL" id="TCI07973.1"/>
    </source>
</evidence>
<name>A0A4R0YQ79_9GAMM</name>
<feature type="repeat" description="TPR" evidence="3">
    <location>
        <begin position="462"/>
        <end position="495"/>
    </location>
</feature>
<evidence type="ECO:0000256" key="3">
    <source>
        <dbReference type="PROSITE-ProRule" id="PRU00339"/>
    </source>
</evidence>
<keyword evidence="5" id="KW-0732">Signal</keyword>
<dbReference type="InterPro" id="IPR019734">
    <property type="entry name" value="TPR_rpt"/>
</dbReference>
<dbReference type="InterPro" id="IPR013105">
    <property type="entry name" value="TPR_2"/>
</dbReference>
<feature type="domain" description="Beta-lactamase-related" evidence="6">
    <location>
        <begin position="48"/>
        <end position="366"/>
    </location>
</feature>
<sequence>MRLAFTLFASLLALPTLVHAQTSKPPIDKGTVLLEVPAQGKTLRITLGQMMSSLHVPGVSVAVIDDYRITWAGGIGTTREQGGTPITTETPFQAASISKPVTAAGALWLVSQGKLDLDQDVNERLVQWKVPANDLTKTQKVTLRRLLSHNAGVNVHGFAGYEAGKPMPTLRQMLDGEAPSNSPAIRVTATPGTLCRYSGGGFVIARALMEDVSKQPFDEFMQQHVLTPAGMKHSTFRMELSPADAARAPTGTSVAGKSLPGQYHRYPEMAPDSLWTTPSDLALFAIEIARSAQGKSNHVLPQAMVQEMLKPQCEGDGDRIGLGFGLRWEQTRGTFAHNGGNDGFQSTLMMDANTGKGLAVMGNGDGFSGIGEAVMRVIGERYGWHATFRDPDLGDIVLVIAGVKDLDAALGAYRQAKASGFKGYRHGPGTLNTLGYQQLMRKDTASAIRVFAMNVAEFPKDANAYDSLGEAYMAAGQREMAIQNYEKSLTLNPDNSNAEEQLKTLRKGSQND</sequence>
<feature type="region of interest" description="Disordered" evidence="4">
    <location>
        <begin position="490"/>
        <end position="512"/>
    </location>
</feature>
<dbReference type="SUPFAM" id="SSF56601">
    <property type="entry name" value="beta-lactamase/transpeptidase-like"/>
    <property type="match status" value="1"/>
</dbReference>
<dbReference type="Gene3D" id="3.40.710.10">
    <property type="entry name" value="DD-peptidase/beta-lactamase superfamily"/>
    <property type="match status" value="1"/>
</dbReference>
<dbReference type="InterPro" id="IPR001466">
    <property type="entry name" value="Beta-lactam-related"/>
</dbReference>
<dbReference type="InterPro" id="IPR050789">
    <property type="entry name" value="Diverse_Enzym_Activities"/>
</dbReference>
<dbReference type="PROSITE" id="PS50293">
    <property type="entry name" value="TPR_REGION"/>
    <property type="match status" value="1"/>
</dbReference>
<dbReference type="Pfam" id="PF00144">
    <property type="entry name" value="Beta-lactamase"/>
    <property type="match status" value="1"/>
</dbReference>
<dbReference type="SUPFAM" id="SSF48452">
    <property type="entry name" value="TPR-like"/>
    <property type="match status" value="1"/>
</dbReference>
<dbReference type="SMART" id="SM00028">
    <property type="entry name" value="TPR"/>
    <property type="match status" value="2"/>
</dbReference>
<accession>A0A4R0YQ79</accession>
<keyword evidence="2 3" id="KW-0802">TPR repeat</keyword>
<feature type="compositionally biased region" description="Polar residues" evidence="4">
    <location>
        <begin position="490"/>
        <end position="499"/>
    </location>
</feature>